<dbReference type="AlphaFoldDB" id="A0A8H3PIG8"/>
<evidence type="ECO:0000313" key="1">
    <source>
        <dbReference type="EMBL" id="CAF9941612.1"/>
    </source>
</evidence>
<organism evidence="1 2">
    <name type="scientific">Imshaugia aleurites</name>
    <dbReference type="NCBI Taxonomy" id="172621"/>
    <lineage>
        <taxon>Eukaryota</taxon>
        <taxon>Fungi</taxon>
        <taxon>Dikarya</taxon>
        <taxon>Ascomycota</taxon>
        <taxon>Pezizomycotina</taxon>
        <taxon>Lecanoromycetes</taxon>
        <taxon>OSLEUM clade</taxon>
        <taxon>Lecanoromycetidae</taxon>
        <taxon>Lecanorales</taxon>
        <taxon>Lecanorineae</taxon>
        <taxon>Parmeliaceae</taxon>
        <taxon>Imshaugia</taxon>
    </lineage>
</organism>
<evidence type="ECO:0008006" key="3">
    <source>
        <dbReference type="Google" id="ProtNLM"/>
    </source>
</evidence>
<dbReference type="Gene3D" id="3.40.50.150">
    <property type="entry name" value="Vaccinia Virus protein VP39"/>
    <property type="match status" value="1"/>
</dbReference>
<accession>A0A8H3PIG8</accession>
<comment type="caution">
    <text evidence="1">The sequence shown here is derived from an EMBL/GenBank/DDBJ whole genome shotgun (WGS) entry which is preliminary data.</text>
</comment>
<evidence type="ECO:0000313" key="2">
    <source>
        <dbReference type="Proteomes" id="UP000664534"/>
    </source>
</evidence>
<dbReference type="Proteomes" id="UP000664534">
    <property type="component" value="Unassembled WGS sequence"/>
</dbReference>
<name>A0A8H3PIG8_9LECA</name>
<proteinExistence type="predicted"/>
<dbReference type="InterPro" id="IPR029063">
    <property type="entry name" value="SAM-dependent_MTases_sf"/>
</dbReference>
<dbReference type="EMBL" id="CAJPDT010000152">
    <property type="protein sequence ID" value="CAF9941612.1"/>
    <property type="molecule type" value="Genomic_DNA"/>
</dbReference>
<protein>
    <recommendedName>
        <fullName evidence="3">O-methyltransferase domain-containing protein</fullName>
    </recommendedName>
</protein>
<gene>
    <name evidence="1" type="ORF">IMSHALPRED_002814</name>
</gene>
<sequence length="105" mass="12007">MDVYNRSFQQSIGKPGQTYFEWVQEPQDKDLVMDFNLLRKSQTQSRKSWMDVFAPDDLLRKDRDADAPALVDIGGATGTDAVQFRRRYPDIAGQTILQELPAVID</sequence>
<dbReference type="OrthoDB" id="3340390at2759"/>
<keyword evidence="2" id="KW-1185">Reference proteome</keyword>
<reference evidence="1" key="1">
    <citation type="submission" date="2021-03" db="EMBL/GenBank/DDBJ databases">
        <authorList>
            <person name="Tagirdzhanova G."/>
        </authorList>
    </citation>
    <scope>NUCLEOTIDE SEQUENCE</scope>
</reference>